<evidence type="ECO:0000259" key="1">
    <source>
        <dbReference type="Pfam" id="PF00501"/>
    </source>
</evidence>
<dbReference type="EMBL" id="CM008047">
    <property type="protein sequence ID" value="PVH63794.1"/>
    <property type="molecule type" value="Genomic_DNA"/>
</dbReference>
<dbReference type="GO" id="GO:0008922">
    <property type="term" value="F:long-chain fatty acid [acyl-carrier-protein] ligase activity"/>
    <property type="evidence" value="ECO:0007669"/>
    <property type="project" value="TreeGrafter"/>
</dbReference>
<dbReference type="PANTHER" id="PTHR43813:SF1">
    <property type="entry name" value="ACYL-ACTIVATING ENZYME 16, CHLOROPLASTIC-RELATED"/>
    <property type="match status" value="1"/>
</dbReference>
<dbReference type="GO" id="GO:0009507">
    <property type="term" value="C:chloroplast"/>
    <property type="evidence" value="ECO:0007669"/>
    <property type="project" value="TreeGrafter"/>
</dbReference>
<dbReference type="InterPro" id="IPR042099">
    <property type="entry name" value="ANL_N_sf"/>
</dbReference>
<name>A0A2T8KNR6_9POAL</name>
<dbReference type="InterPro" id="IPR052987">
    <property type="entry name" value="Chloroplast_AMP-bd_Enzymes"/>
</dbReference>
<evidence type="ECO:0000313" key="2">
    <source>
        <dbReference type="EMBL" id="PVH63794.1"/>
    </source>
</evidence>
<dbReference type="Gramene" id="PVH63794">
    <property type="protein sequence ID" value="PVH63794"/>
    <property type="gene ID" value="PAHAL_2G108500"/>
</dbReference>
<dbReference type="SUPFAM" id="SSF56801">
    <property type="entry name" value="Acetyl-CoA synthetase-like"/>
    <property type="match status" value="1"/>
</dbReference>
<organism evidence="2">
    <name type="scientific">Panicum hallii</name>
    <dbReference type="NCBI Taxonomy" id="206008"/>
    <lineage>
        <taxon>Eukaryota</taxon>
        <taxon>Viridiplantae</taxon>
        <taxon>Streptophyta</taxon>
        <taxon>Embryophyta</taxon>
        <taxon>Tracheophyta</taxon>
        <taxon>Spermatophyta</taxon>
        <taxon>Magnoliopsida</taxon>
        <taxon>Liliopsida</taxon>
        <taxon>Poales</taxon>
        <taxon>Poaceae</taxon>
        <taxon>PACMAD clade</taxon>
        <taxon>Panicoideae</taxon>
        <taxon>Panicodae</taxon>
        <taxon>Paniceae</taxon>
        <taxon>Panicinae</taxon>
        <taxon>Panicum</taxon>
        <taxon>Panicum sect. Panicum</taxon>
    </lineage>
</organism>
<dbReference type="InterPro" id="IPR000873">
    <property type="entry name" value="AMP-dep_synth/lig_dom"/>
</dbReference>
<dbReference type="GO" id="GO:0030497">
    <property type="term" value="P:fatty acid elongation"/>
    <property type="evidence" value="ECO:0007669"/>
    <property type="project" value="TreeGrafter"/>
</dbReference>
<dbReference type="Gene3D" id="3.40.50.12780">
    <property type="entry name" value="N-terminal domain of ligase-like"/>
    <property type="match status" value="1"/>
</dbReference>
<dbReference type="Pfam" id="PF00501">
    <property type="entry name" value="AMP-binding"/>
    <property type="match status" value="1"/>
</dbReference>
<dbReference type="AlphaFoldDB" id="A0A2T8KNR6"/>
<protein>
    <recommendedName>
        <fullName evidence="1">AMP-dependent synthetase/ligase domain-containing protein</fullName>
    </recommendedName>
</protein>
<dbReference type="Proteomes" id="UP000243499">
    <property type="component" value="Chromosome 2"/>
</dbReference>
<gene>
    <name evidence="2" type="ORF">PAHAL_2G108500</name>
</gene>
<accession>A0A2T8KNR6</accession>
<proteinExistence type="predicted"/>
<feature type="domain" description="AMP-dependent synthetase/ligase" evidence="1">
    <location>
        <begin position="17"/>
        <end position="46"/>
    </location>
</feature>
<reference evidence="2" key="1">
    <citation type="submission" date="2018-04" db="EMBL/GenBank/DDBJ databases">
        <title>WGS assembly of Panicum hallii.</title>
        <authorList>
            <person name="Lovell J."/>
            <person name="Jenkins J."/>
            <person name="Lowry D."/>
            <person name="Mamidi S."/>
            <person name="Sreedasyam A."/>
            <person name="Weng X."/>
            <person name="Barry K."/>
            <person name="Bonette J."/>
            <person name="Campitelli B."/>
            <person name="Daum C."/>
            <person name="Gordon S."/>
            <person name="Gould B."/>
            <person name="Lipzen A."/>
            <person name="Macqueen A."/>
            <person name="Palacio-Mejia J."/>
            <person name="Plott C."/>
            <person name="Shakirov E."/>
            <person name="Shu S."/>
            <person name="Yoshinaga Y."/>
            <person name="Zane M."/>
            <person name="Rokhsar D."/>
            <person name="Grimwood J."/>
            <person name="Schmutz J."/>
            <person name="Juenger T."/>
        </authorList>
    </citation>
    <scope>NUCLEOTIDE SEQUENCE [LARGE SCALE GENOMIC DNA]</scope>
    <source>
        <strain evidence="2">FIL2</strain>
    </source>
</reference>
<sequence>MGSRAEQEVFKTITPRVATLIYTSGRSGTPKGVMLTHQNLLHQDQQRLGAIIVPNNDEVLAEAKKESPSFMRMAK</sequence>
<dbReference type="PANTHER" id="PTHR43813">
    <property type="entry name" value="ACYL-ACTIVATING ENZYME 16, CHLOROPLASTIC-RELATED"/>
    <property type="match status" value="1"/>
</dbReference>